<proteinExistence type="inferred from homology"/>
<keyword evidence="8" id="KW-0378">Hydrolase</keyword>
<evidence type="ECO:0000313" key="8">
    <source>
        <dbReference type="EMBL" id="MFC3638346.1"/>
    </source>
</evidence>
<name>A0ABV7UIF0_9HYPH</name>
<dbReference type="Pfam" id="PF07282">
    <property type="entry name" value="Cas12f1-like_TNB"/>
    <property type="match status" value="1"/>
</dbReference>
<evidence type="ECO:0000256" key="4">
    <source>
        <dbReference type="ARBA" id="ARBA00023172"/>
    </source>
</evidence>
<sequence length="191" mass="20659">MAQRALARCKRGSRRRQKVKAKLARQQRNIANFRANHLHQVSAGIANRHGFIAVEKLKLKNMSRSAKGTIAEPGVNIRPKAGLNRSLLDAAPRPLIALLTYKAERAGGILVKVDPRNTSITCSACGVDVPKTLSQRRHECRCGAVLQRDHNAALNILERALKAHGRGRPPGDANVGHKPTRCPGTTVAAAA</sequence>
<evidence type="ECO:0000313" key="9">
    <source>
        <dbReference type="Proteomes" id="UP001595704"/>
    </source>
</evidence>
<organism evidence="8 9">
    <name type="scientific">Camelimonas fluminis</name>
    <dbReference type="NCBI Taxonomy" id="1576911"/>
    <lineage>
        <taxon>Bacteria</taxon>
        <taxon>Pseudomonadati</taxon>
        <taxon>Pseudomonadota</taxon>
        <taxon>Alphaproteobacteria</taxon>
        <taxon>Hyphomicrobiales</taxon>
        <taxon>Chelatococcaceae</taxon>
        <taxon>Camelimonas</taxon>
    </lineage>
</organism>
<dbReference type="InterPro" id="IPR010095">
    <property type="entry name" value="Cas12f1-like_TNB"/>
</dbReference>
<evidence type="ECO:0000256" key="2">
    <source>
        <dbReference type="ARBA" id="ARBA00022578"/>
    </source>
</evidence>
<evidence type="ECO:0000256" key="5">
    <source>
        <dbReference type="SAM" id="MobiDB-lite"/>
    </source>
</evidence>
<feature type="domain" description="Probable transposase IS891/IS1136/IS1341" evidence="6">
    <location>
        <begin position="2"/>
        <end position="65"/>
    </location>
</feature>
<evidence type="ECO:0000259" key="7">
    <source>
        <dbReference type="Pfam" id="PF07282"/>
    </source>
</evidence>
<accession>A0ABV7UIF0</accession>
<dbReference type="InterPro" id="IPR001959">
    <property type="entry name" value="Transposase"/>
</dbReference>
<keyword evidence="4" id="KW-0233">DNA recombination</keyword>
<keyword evidence="3" id="KW-0238">DNA-binding</keyword>
<feature type="region of interest" description="Disordered" evidence="5">
    <location>
        <begin position="164"/>
        <end position="191"/>
    </location>
</feature>
<comment type="caution">
    <text evidence="8">The sequence shown here is derived from an EMBL/GenBank/DDBJ whole genome shotgun (WGS) entry which is preliminary data.</text>
</comment>
<evidence type="ECO:0000256" key="3">
    <source>
        <dbReference type="ARBA" id="ARBA00023125"/>
    </source>
</evidence>
<dbReference type="Proteomes" id="UP001595704">
    <property type="component" value="Unassembled WGS sequence"/>
</dbReference>
<dbReference type="NCBIfam" id="NF040570">
    <property type="entry name" value="guided_TnpB"/>
    <property type="match status" value="1"/>
</dbReference>
<evidence type="ECO:0000256" key="1">
    <source>
        <dbReference type="ARBA" id="ARBA00008761"/>
    </source>
</evidence>
<keyword evidence="8" id="KW-0540">Nuclease</keyword>
<keyword evidence="8" id="KW-0255">Endonuclease</keyword>
<dbReference type="Pfam" id="PF01385">
    <property type="entry name" value="OrfB_IS605"/>
    <property type="match status" value="1"/>
</dbReference>
<protein>
    <submittedName>
        <fullName evidence="8">RNA-guided endonuclease InsQ/TnpB family protein</fullName>
    </submittedName>
</protein>
<evidence type="ECO:0000259" key="6">
    <source>
        <dbReference type="Pfam" id="PF01385"/>
    </source>
</evidence>
<keyword evidence="2" id="KW-0815">Transposition</keyword>
<comment type="similarity">
    <text evidence="1">In the C-terminal section; belongs to the transposase 35 family.</text>
</comment>
<dbReference type="GO" id="GO:0004519">
    <property type="term" value="F:endonuclease activity"/>
    <property type="evidence" value="ECO:0007669"/>
    <property type="project" value="UniProtKB-KW"/>
</dbReference>
<dbReference type="EMBL" id="JBHRYC010000066">
    <property type="protein sequence ID" value="MFC3638346.1"/>
    <property type="molecule type" value="Genomic_DNA"/>
</dbReference>
<keyword evidence="9" id="KW-1185">Reference proteome</keyword>
<dbReference type="RefSeq" id="WP_191321043.1">
    <property type="nucleotide sequence ID" value="NZ_BNCG01000038.1"/>
</dbReference>
<reference evidence="9" key="1">
    <citation type="journal article" date="2019" name="Int. J. Syst. Evol. Microbiol.">
        <title>The Global Catalogue of Microorganisms (GCM) 10K type strain sequencing project: providing services to taxonomists for standard genome sequencing and annotation.</title>
        <authorList>
            <consortium name="The Broad Institute Genomics Platform"/>
            <consortium name="The Broad Institute Genome Sequencing Center for Infectious Disease"/>
            <person name="Wu L."/>
            <person name="Ma J."/>
        </authorList>
    </citation>
    <scope>NUCLEOTIDE SEQUENCE [LARGE SCALE GENOMIC DNA]</scope>
    <source>
        <strain evidence="9">KCTC 42282</strain>
    </source>
</reference>
<gene>
    <name evidence="8" type="ORF">ACFONL_13345</name>
</gene>
<feature type="domain" description="Cas12f1-like TNB" evidence="7">
    <location>
        <begin position="95"/>
        <end position="156"/>
    </location>
</feature>